<dbReference type="AlphaFoldDB" id="A0A9W7D002"/>
<feature type="region of interest" description="Disordered" evidence="1">
    <location>
        <begin position="36"/>
        <end position="58"/>
    </location>
</feature>
<proteinExistence type="predicted"/>
<evidence type="ECO:0000313" key="3">
    <source>
        <dbReference type="Proteomes" id="UP001165121"/>
    </source>
</evidence>
<dbReference type="EMBL" id="BSXT01002870">
    <property type="protein sequence ID" value="GMF51335.1"/>
    <property type="molecule type" value="Genomic_DNA"/>
</dbReference>
<organism evidence="2 3">
    <name type="scientific">Phytophthora fragariaefolia</name>
    <dbReference type="NCBI Taxonomy" id="1490495"/>
    <lineage>
        <taxon>Eukaryota</taxon>
        <taxon>Sar</taxon>
        <taxon>Stramenopiles</taxon>
        <taxon>Oomycota</taxon>
        <taxon>Peronosporomycetes</taxon>
        <taxon>Peronosporales</taxon>
        <taxon>Peronosporaceae</taxon>
        <taxon>Phytophthora</taxon>
    </lineage>
</organism>
<evidence type="ECO:0000256" key="1">
    <source>
        <dbReference type="SAM" id="MobiDB-lite"/>
    </source>
</evidence>
<dbReference type="OrthoDB" id="113629at2759"/>
<keyword evidence="3" id="KW-1185">Reference proteome</keyword>
<reference evidence="2" key="1">
    <citation type="submission" date="2023-04" db="EMBL/GenBank/DDBJ databases">
        <title>Phytophthora fragariaefolia NBRC 109709.</title>
        <authorList>
            <person name="Ichikawa N."/>
            <person name="Sato H."/>
            <person name="Tonouchi N."/>
        </authorList>
    </citation>
    <scope>NUCLEOTIDE SEQUENCE</scope>
    <source>
        <strain evidence="2">NBRC 109709</strain>
    </source>
</reference>
<protein>
    <submittedName>
        <fullName evidence="2">Unnamed protein product</fullName>
    </submittedName>
</protein>
<evidence type="ECO:0000313" key="2">
    <source>
        <dbReference type="EMBL" id="GMF51335.1"/>
    </source>
</evidence>
<dbReference type="Proteomes" id="UP001165121">
    <property type="component" value="Unassembled WGS sequence"/>
</dbReference>
<comment type="caution">
    <text evidence="2">The sequence shown here is derived from an EMBL/GenBank/DDBJ whole genome shotgun (WGS) entry which is preliminary data.</text>
</comment>
<accession>A0A9W7D002</accession>
<sequence length="153" mass="16804">MEFALNNAVHSSTGFTPFYVNGLRYPRTPLMLPSASNLGGGEANAEGPRGLQDQRTSVKRNPLSFIETGSAVRQRVRDAMAAAQDRQRENSDRHGRANTQVFQVGDQVLLNAKNLPIAAVSAVGSTKLRPRFIGPFTLLESKTMRTLWICHPL</sequence>
<name>A0A9W7D002_9STRA</name>
<gene>
    <name evidence="2" type="ORF">Pfra01_002071900</name>
</gene>